<dbReference type="Pfam" id="PF18019">
    <property type="entry name" value="Cas3_HD"/>
    <property type="match status" value="1"/>
</dbReference>
<feature type="domain" description="HD Cas3-type" evidence="4">
    <location>
        <begin position="10"/>
        <end position="49"/>
    </location>
</feature>
<dbReference type="GO" id="GO:0051607">
    <property type="term" value="P:defense response to virus"/>
    <property type="evidence" value="ECO:0007669"/>
    <property type="project" value="UniProtKB-KW"/>
</dbReference>
<dbReference type="InterPro" id="IPR006483">
    <property type="entry name" value="CRISPR-assoc_Cas3_HD"/>
</dbReference>
<dbReference type="AlphaFoldDB" id="G5K138"/>
<dbReference type="EMBL" id="AEUX02000004">
    <property type="protein sequence ID" value="EHI70347.1"/>
    <property type="molecule type" value="Genomic_DNA"/>
</dbReference>
<protein>
    <recommendedName>
        <fullName evidence="4">HD Cas3-type domain-containing protein</fullName>
    </recommendedName>
</protein>
<dbReference type="Gene3D" id="1.10.3210.30">
    <property type="match status" value="1"/>
</dbReference>
<evidence type="ECO:0000313" key="5">
    <source>
        <dbReference type="EMBL" id="EHI70347.1"/>
    </source>
</evidence>
<keyword evidence="6" id="KW-1185">Reference proteome</keyword>
<dbReference type="Proteomes" id="UP000003330">
    <property type="component" value="Unassembled WGS sequence"/>
</dbReference>
<dbReference type="GO" id="GO:0046872">
    <property type="term" value="F:metal ion binding"/>
    <property type="evidence" value="ECO:0007669"/>
    <property type="project" value="UniProtKB-KW"/>
</dbReference>
<keyword evidence="3" id="KW-0051">Antiviral defense</keyword>
<accession>G5K138</accession>
<evidence type="ECO:0000313" key="6">
    <source>
        <dbReference type="Proteomes" id="UP000003330"/>
    </source>
</evidence>
<gene>
    <name evidence="5" type="ORF">STRIC_0314</name>
</gene>
<evidence type="ECO:0000256" key="2">
    <source>
        <dbReference type="ARBA" id="ARBA00022801"/>
    </source>
</evidence>
<sequence>MYSKGEDIFWAKKKEKNGRLLWLPLGQHLKDTHDIAGLLWEHWLGEGQKNE</sequence>
<reference evidence="5 6" key="1">
    <citation type="journal article" date="2014" name="Int. J. Syst. Evol. Microbiol.">
        <title>Phylogenomics and the dynamic genome evolution of the genus Streptococcus.</title>
        <authorList>
            <consortium name="The Broad Institute Genome Sequencing Platform"/>
            <person name="Richards V.P."/>
            <person name="Palmer S.R."/>
            <person name="Pavinski Bitar P.D."/>
            <person name="Qin X."/>
            <person name="Weinstock G.M."/>
            <person name="Highlander S.K."/>
            <person name="Town C.D."/>
            <person name="Burne R.A."/>
            <person name="Stanhope M.J."/>
        </authorList>
    </citation>
    <scope>NUCLEOTIDE SEQUENCE [LARGE SCALE GENOMIC DNA]</scope>
    <source>
        <strain evidence="5 6">707-05</strain>
    </source>
</reference>
<proteinExistence type="predicted"/>
<evidence type="ECO:0000256" key="1">
    <source>
        <dbReference type="ARBA" id="ARBA00022723"/>
    </source>
</evidence>
<organism evidence="5 6">
    <name type="scientific">Streptococcus ictaluri 707-05</name>
    <dbReference type="NCBI Taxonomy" id="764299"/>
    <lineage>
        <taxon>Bacteria</taxon>
        <taxon>Bacillati</taxon>
        <taxon>Bacillota</taxon>
        <taxon>Bacilli</taxon>
        <taxon>Lactobacillales</taxon>
        <taxon>Streptococcaceae</taxon>
        <taxon>Streptococcus</taxon>
    </lineage>
</organism>
<dbReference type="STRING" id="764299.STRIC_0314"/>
<dbReference type="GO" id="GO:0016787">
    <property type="term" value="F:hydrolase activity"/>
    <property type="evidence" value="ECO:0007669"/>
    <property type="project" value="UniProtKB-KW"/>
</dbReference>
<evidence type="ECO:0000259" key="4">
    <source>
        <dbReference type="Pfam" id="PF18019"/>
    </source>
</evidence>
<comment type="caution">
    <text evidence="5">The sequence shown here is derived from an EMBL/GenBank/DDBJ whole genome shotgun (WGS) entry which is preliminary data.</text>
</comment>
<keyword evidence="1" id="KW-0479">Metal-binding</keyword>
<keyword evidence="2" id="KW-0378">Hydrolase</keyword>
<dbReference type="InterPro" id="IPR038257">
    <property type="entry name" value="CRISPR-assoc_Cas3_HD_sf"/>
</dbReference>
<evidence type="ECO:0000256" key="3">
    <source>
        <dbReference type="ARBA" id="ARBA00023118"/>
    </source>
</evidence>
<name>G5K138_9STRE</name>